<evidence type="ECO:0008006" key="4">
    <source>
        <dbReference type="Google" id="ProtNLM"/>
    </source>
</evidence>
<evidence type="ECO:0000313" key="2">
    <source>
        <dbReference type="EMBL" id="SDI02814.1"/>
    </source>
</evidence>
<dbReference type="AlphaFoldDB" id="A0A1G8H809"/>
<dbReference type="RefSeq" id="WP_090689750.1">
    <property type="nucleotide sequence ID" value="NZ_CADERL010000021.1"/>
</dbReference>
<accession>A0A1G8H809</accession>
<keyword evidence="1" id="KW-0732">Signal</keyword>
<proteinExistence type="predicted"/>
<protein>
    <recommendedName>
        <fullName evidence="4">Lipoprotein</fullName>
    </recommendedName>
</protein>
<gene>
    <name evidence="2" type="ORF">SAMN05216466_11647</name>
</gene>
<sequence>MKIRTLSLACVTTAAVLLAGCTAVYKNTDACEQMMRSKLADVSPDQLPEASIDKLSVDHTGTGIHGSRVVVEGSLSHMQTASEVAAASAPNGASGASAVVATAKPVKPQKVVKAAAVECTFTGLNLASFRWLAPAELVKTNEDAASDSAE</sequence>
<evidence type="ECO:0000256" key="1">
    <source>
        <dbReference type="SAM" id="SignalP"/>
    </source>
</evidence>
<dbReference type="Proteomes" id="UP000199706">
    <property type="component" value="Unassembled WGS sequence"/>
</dbReference>
<feature type="signal peptide" evidence="1">
    <location>
        <begin position="1"/>
        <end position="19"/>
    </location>
</feature>
<dbReference type="OrthoDB" id="9114274at2"/>
<organism evidence="2 3">
    <name type="scientific">Paraburkholderia phenazinium</name>
    <dbReference type="NCBI Taxonomy" id="60549"/>
    <lineage>
        <taxon>Bacteria</taxon>
        <taxon>Pseudomonadati</taxon>
        <taxon>Pseudomonadota</taxon>
        <taxon>Betaproteobacteria</taxon>
        <taxon>Burkholderiales</taxon>
        <taxon>Burkholderiaceae</taxon>
        <taxon>Paraburkholderia</taxon>
    </lineage>
</organism>
<feature type="chain" id="PRO_5011655331" description="Lipoprotein" evidence="1">
    <location>
        <begin position="20"/>
        <end position="150"/>
    </location>
</feature>
<reference evidence="2 3" key="1">
    <citation type="submission" date="2016-10" db="EMBL/GenBank/DDBJ databases">
        <authorList>
            <person name="de Groot N.N."/>
        </authorList>
    </citation>
    <scope>NUCLEOTIDE SEQUENCE [LARGE SCALE GENOMIC DNA]</scope>
    <source>
        <strain evidence="2 3">LMG 2247</strain>
    </source>
</reference>
<dbReference type="PROSITE" id="PS51257">
    <property type="entry name" value="PROKAR_LIPOPROTEIN"/>
    <property type="match status" value="1"/>
</dbReference>
<dbReference type="EMBL" id="FNCJ01000016">
    <property type="protein sequence ID" value="SDI02814.1"/>
    <property type="molecule type" value="Genomic_DNA"/>
</dbReference>
<evidence type="ECO:0000313" key="3">
    <source>
        <dbReference type="Proteomes" id="UP000199706"/>
    </source>
</evidence>
<name>A0A1G8H809_9BURK</name>